<evidence type="ECO:0000313" key="3">
    <source>
        <dbReference type="Proteomes" id="UP000694402"/>
    </source>
</evidence>
<sequence length="199" mass="22694">MWFGKKNDPLPTGVITTSEGLELEVVTSYKYLGEWLDGALSFSQHITKLQAKVKSRLAFLYHNRSSFTPAAKLTLIQMTILPMLDYGFIIYRSTDERWSREDPEHRASPERSIEDPEHRASPERSIEDPEHRASPERSIEEFLTRGEKRRATLSSGSVLKEEDDDDQPENDIPPHFLTIPDLPPSLLPPPPSGSKVWLN</sequence>
<feature type="compositionally biased region" description="Pro residues" evidence="1">
    <location>
        <begin position="181"/>
        <end position="192"/>
    </location>
</feature>
<reference evidence="2" key="2">
    <citation type="submission" date="2025-08" db="UniProtKB">
        <authorList>
            <consortium name="Ensembl"/>
        </authorList>
    </citation>
    <scope>IDENTIFICATION</scope>
</reference>
<reference evidence="2" key="3">
    <citation type="submission" date="2025-09" db="UniProtKB">
        <authorList>
            <consortium name="Ensembl"/>
        </authorList>
    </citation>
    <scope>IDENTIFICATION</scope>
</reference>
<feature type="compositionally biased region" description="Basic and acidic residues" evidence="1">
    <location>
        <begin position="99"/>
        <end position="150"/>
    </location>
</feature>
<dbReference type="GeneTree" id="ENSGT01150000290153"/>
<evidence type="ECO:0000256" key="1">
    <source>
        <dbReference type="SAM" id="MobiDB-lite"/>
    </source>
</evidence>
<accession>A0AAZ3S477</accession>
<feature type="region of interest" description="Disordered" evidence="1">
    <location>
        <begin position="99"/>
        <end position="199"/>
    </location>
</feature>
<organism evidence="2 3">
    <name type="scientific">Oncorhynchus tshawytscha</name>
    <name type="common">Chinook salmon</name>
    <name type="synonym">Salmo tshawytscha</name>
    <dbReference type="NCBI Taxonomy" id="74940"/>
    <lineage>
        <taxon>Eukaryota</taxon>
        <taxon>Metazoa</taxon>
        <taxon>Chordata</taxon>
        <taxon>Craniata</taxon>
        <taxon>Vertebrata</taxon>
        <taxon>Euteleostomi</taxon>
        <taxon>Actinopterygii</taxon>
        <taxon>Neopterygii</taxon>
        <taxon>Teleostei</taxon>
        <taxon>Protacanthopterygii</taxon>
        <taxon>Salmoniformes</taxon>
        <taxon>Salmonidae</taxon>
        <taxon>Salmoninae</taxon>
        <taxon>Oncorhynchus</taxon>
    </lineage>
</organism>
<dbReference type="Ensembl" id="ENSOTST00005165918.1">
    <property type="protein sequence ID" value="ENSOTSP00005147913.1"/>
    <property type="gene ID" value="ENSOTSG00005055625.1"/>
</dbReference>
<dbReference type="AlphaFoldDB" id="A0AAZ3S477"/>
<dbReference type="Proteomes" id="UP000694402">
    <property type="component" value="Unassembled WGS sequence"/>
</dbReference>
<protein>
    <submittedName>
        <fullName evidence="2">Uncharacterized protein</fullName>
    </submittedName>
</protein>
<name>A0AAZ3S477_ONCTS</name>
<evidence type="ECO:0000313" key="2">
    <source>
        <dbReference type="Ensembl" id="ENSOTSP00005147913.1"/>
    </source>
</evidence>
<reference evidence="3" key="1">
    <citation type="journal article" date="2018" name="PLoS ONE">
        <title>Chinook salmon (Oncorhynchus tshawytscha) genome and transcriptome.</title>
        <authorList>
            <person name="Christensen K.A."/>
            <person name="Leong J.S."/>
            <person name="Sakhrani D."/>
            <person name="Biagi C.A."/>
            <person name="Minkley D.R."/>
            <person name="Withler R.E."/>
            <person name="Rondeau E.B."/>
            <person name="Koop B.F."/>
            <person name="Devlin R.H."/>
        </authorList>
    </citation>
    <scope>NUCLEOTIDE SEQUENCE [LARGE SCALE GENOMIC DNA]</scope>
</reference>
<keyword evidence="3" id="KW-1185">Reference proteome</keyword>
<proteinExistence type="predicted"/>